<dbReference type="Proteomes" id="UP000886998">
    <property type="component" value="Unassembled WGS sequence"/>
</dbReference>
<reference evidence="1" key="1">
    <citation type="submission" date="2020-08" db="EMBL/GenBank/DDBJ databases">
        <title>Multicomponent nature underlies the extraordinary mechanical properties of spider dragline silk.</title>
        <authorList>
            <person name="Kono N."/>
            <person name="Nakamura H."/>
            <person name="Mori M."/>
            <person name="Yoshida Y."/>
            <person name="Ohtoshi R."/>
            <person name="Malay A.D."/>
            <person name="Moran D.A.P."/>
            <person name="Tomita M."/>
            <person name="Numata K."/>
            <person name="Arakawa K."/>
        </authorList>
    </citation>
    <scope>NUCLEOTIDE SEQUENCE</scope>
</reference>
<name>A0A8X6XQV6_9ARAC</name>
<organism evidence="1 2">
    <name type="scientific">Trichonephila inaurata madagascariensis</name>
    <dbReference type="NCBI Taxonomy" id="2747483"/>
    <lineage>
        <taxon>Eukaryota</taxon>
        <taxon>Metazoa</taxon>
        <taxon>Ecdysozoa</taxon>
        <taxon>Arthropoda</taxon>
        <taxon>Chelicerata</taxon>
        <taxon>Arachnida</taxon>
        <taxon>Araneae</taxon>
        <taxon>Araneomorphae</taxon>
        <taxon>Entelegynae</taxon>
        <taxon>Araneoidea</taxon>
        <taxon>Nephilidae</taxon>
        <taxon>Trichonephila</taxon>
        <taxon>Trichonephila inaurata</taxon>
    </lineage>
</organism>
<accession>A0A8X6XQV6</accession>
<sequence length="70" mass="8233">MLFQSLLRYLYLSIPKDGVSEDKLGYFIKGFKHILKDNFQRNLPHRRMQSVLLSKNDTAAALKNYLDRDS</sequence>
<gene>
    <name evidence="1" type="ORF">TNIN_469401</name>
</gene>
<dbReference type="EMBL" id="BMAV01010686">
    <property type="protein sequence ID" value="GFY55976.1"/>
    <property type="molecule type" value="Genomic_DNA"/>
</dbReference>
<comment type="caution">
    <text evidence="1">The sequence shown here is derived from an EMBL/GenBank/DDBJ whole genome shotgun (WGS) entry which is preliminary data.</text>
</comment>
<dbReference type="AlphaFoldDB" id="A0A8X6XQV6"/>
<evidence type="ECO:0000313" key="2">
    <source>
        <dbReference type="Proteomes" id="UP000886998"/>
    </source>
</evidence>
<proteinExistence type="predicted"/>
<keyword evidence="2" id="KW-1185">Reference proteome</keyword>
<protein>
    <submittedName>
        <fullName evidence="1">Uncharacterized protein</fullName>
    </submittedName>
</protein>
<evidence type="ECO:0000313" key="1">
    <source>
        <dbReference type="EMBL" id="GFY55976.1"/>
    </source>
</evidence>